<dbReference type="Proteomes" id="UP001431199">
    <property type="component" value="Unassembled WGS sequence"/>
</dbReference>
<sequence length="271" mass="31035">MRKLSLPDRAFGKLLPFIYDDNITDINYSRELWVNDLNKGRYKIEGFTLDELFIQQFYTKISNLMNVQFNQNNPLLEAETENLRISILHDSVTNTGISISIRKTPAVRRISRESILESDYCPEVLDIFMENAIKAHCTVIVGGLPGVGKTEYVKYLTSYIPDYERVYTIEDNLELRYSSINPQKDCVEIKVSDNFGYADALKASKRQLPTWVLLAEARGEEVKYLLENISAGVHCITTIHLDDAGKIPDRLRNMGQSVYENDVYSFIDIGI</sequence>
<comment type="similarity">
    <text evidence="1">Belongs to the GSP E family.</text>
</comment>
<dbReference type="Pfam" id="PF00437">
    <property type="entry name" value="T2SSE"/>
    <property type="match status" value="1"/>
</dbReference>
<dbReference type="InterPro" id="IPR027417">
    <property type="entry name" value="P-loop_NTPase"/>
</dbReference>
<evidence type="ECO:0000313" key="3">
    <source>
        <dbReference type="EMBL" id="MCT7398372.1"/>
    </source>
</evidence>
<dbReference type="Gene3D" id="3.40.50.300">
    <property type="entry name" value="P-loop containing nucleotide triphosphate hydrolases"/>
    <property type="match status" value="1"/>
</dbReference>
<evidence type="ECO:0000256" key="1">
    <source>
        <dbReference type="ARBA" id="ARBA00006611"/>
    </source>
</evidence>
<dbReference type="PANTHER" id="PTHR30486">
    <property type="entry name" value="TWITCHING MOTILITY PROTEIN PILT"/>
    <property type="match status" value="1"/>
</dbReference>
<protein>
    <submittedName>
        <fullName evidence="3">ATPase, T2SS/T4P/T4SS family</fullName>
    </submittedName>
</protein>
<evidence type="ECO:0000313" key="4">
    <source>
        <dbReference type="Proteomes" id="UP001431199"/>
    </source>
</evidence>
<dbReference type="EMBL" id="JAODBU010000004">
    <property type="protein sequence ID" value="MCT7398372.1"/>
    <property type="molecule type" value="Genomic_DNA"/>
</dbReference>
<keyword evidence="4" id="KW-1185">Reference proteome</keyword>
<proteinExistence type="inferred from homology"/>
<comment type="caution">
    <text evidence="3">The sequence shown here is derived from an EMBL/GenBank/DDBJ whole genome shotgun (WGS) entry which is preliminary data.</text>
</comment>
<reference evidence="3" key="1">
    <citation type="submission" date="2022-09" db="EMBL/GenBank/DDBJ databases">
        <title>Eubacterium sp. LFL-14 isolated from human feces.</title>
        <authorList>
            <person name="Liu F."/>
        </authorList>
    </citation>
    <scope>NUCLEOTIDE SEQUENCE</scope>
    <source>
        <strain evidence="3">LFL-14</strain>
    </source>
</reference>
<feature type="domain" description="Bacterial type II secretion system protein E" evidence="2">
    <location>
        <begin position="82"/>
        <end position="257"/>
    </location>
</feature>
<dbReference type="Gene3D" id="3.30.450.90">
    <property type="match status" value="1"/>
</dbReference>
<dbReference type="InterPro" id="IPR050921">
    <property type="entry name" value="T4SS_GSP_E_ATPase"/>
</dbReference>
<organism evidence="3 4">
    <name type="scientific">Eubacterium album</name>
    <dbReference type="NCBI Taxonomy" id="2978477"/>
    <lineage>
        <taxon>Bacteria</taxon>
        <taxon>Bacillati</taxon>
        <taxon>Bacillota</taxon>
        <taxon>Clostridia</taxon>
        <taxon>Eubacteriales</taxon>
        <taxon>Eubacteriaceae</taxon>
        <taxon>Eubacterium</taxon>
    </lineage>
</organism>
<gene>
    <name evidence="3" type="ORF">N5B56_04610</name>
</gene>
<dbReference type="InterPro" id="IPR001482">
    <property type="entry name" value="T2SS/T4SS_dom"/>
</dbReference>
<name>A0ABT2M139_9FIRM</name>
<evidence type="ECO:0000259" key="2">
    <source>
        <dbReference type="Pfam" id="PF00437"/>
    </source>
</evidence>
<dbReference type="SUPFAM" id="SSF52540">
    <property type="entry name" value="P-loop containing nucleoside triphosphate hydrolases"/>
    <property type="match status" value="1"/>
</dbReference>
<dbReference type="RefSeq" id="WP_260978458.1">
    <property type="nucleotide sequence ID" value="NZ_JAODBU010000004.1"/>
</dbReference>
<dbReference type="PANTHER" id="PTHR30486:SF6">
    <property type="entry name" value="TYPE IV PILUS RETRACTATION ATPASE PILT"/>
    <property type="match status" value="1"/>
</dbReference>
<accession>A0ABT2M139</accession>